<name>I8RLD0_9FIRM</name>
<dbReference type="InterPro" id="IPR020945">
    <property type="entry name" value="DMSO/NO3_reduct_chaperone"/>
</dbReference>
<dbReference type="Gene3D" id="1.10.3480.10">
    <property type="entry name" value="TorD-like"/>
    <property type="match status" value="1"/>
</dbReference>
<dbReference type="SUPFAM" id="SSF89155">
    <property type="entry name" value="TorD-like"/>
    <property type="match status" value="1"/>
</dbReference>
<evidence type="ECO:0000313" key="2">
    <source>
        <dbReference type="EMBL" id="EIW19375.1"/>
    </source>
</evidence>
<protein>
    <submittedName>
        <fullName evidence="2">TorD-like chaperone</fullName>
    </submittedName>
</protein>
<dbReference type="PANTHER" id="PTHR34227">
    <property type="entry name" value="CHAPERONE PROTEIN YCDY"/>
    <property type="match status" value="1"/>
</dbReference>
<dbReference type="InterPro" id="IPR050289">
    <property type="entry name" value="TorD/DmsD_chaperones"/>
</dbReference>
<dbReference type="PATRIC" id="fig|1149862.3.peg.1646"/>
<comment type="caution">
    <text evidence="2">The sequence shown here is derived from an EMBL/GenBank/DDBJ whole genome shotgun (WGS) entry which is preliminary data.</text>
</comment>
<dbReference type="RefSeq" id="WP_007932997.1">
    <property type="nucleotide sequence ID" value="NZ_AKVJ01000021.1"/>
</dbReference>
<keyword evidence="1" id="KW-0143">Chaperone</keyword>
<proteinExistence type="predicted"/>
<dbReference type="EMBL" id="AKVJ01000021">
    <property type="protein sequence ID" value="EIW19375.1"/>
    <property type="molecule type" value="Genomic_DNA"/>
</dbReference>
<dbReference type="InterPro" id="IPR036411">
    <property type="entry name" value="TorD-like_sf"/>
</dbReference>
<evidence type="ECO:0000313" key="3">
    <source>
        <dbReference type="Proteomes" id="UP000004324"/>
    </source>
</evidence>
<keyword evidence="3" id="KW-1185">Reference proteome</keyword>
<dbReference type="Proteomes" id="UP000004324">
    <property type="component" value="Unassembled WGS sequence"/>
</dbReference>
<accession>I8RLD0</accession>
<reference evidence="2 3" key="1">
    <citation type="journal article" date="2012" name="J. Bacteriol.">
        <title>Draft Genome Sequences for Two Metal-Reducing Pelosinus fermentans Strains Isolated from a Cr(VI)-Contaminated Site and for Type Strain R7.</title>
        <authorList>
            <person name="Brown S.D."/>
            <person name="Podar M."/>
            <person name="Klingeman D.M."/>
            <person name="Johnson C.M."/>
            <person name="Yang Z.K."/>
            <person name="Utturkar S.M."/>
            <person name="Land M.L."/>
            <person name="Mosher J.J."/>
            <person name="Hurt R.A.Jr."/>
            <person name="Phelps T.J."/>
            <person name="Palumbo A.V."/>
            <person name="Arkin A.P."/>
            <person name="Hazen T.C."/>
            <person name="Elias D.A."/>
        </authorList>
    </citation>
    <scope>NUCLEOTIDE SEQUENCE [LARGE SCALE GENOMIC DNA]</scope>
    <source>
        <strain evidence="2 3">B4</strain>
    </source>
</reference>
<dbReference type="PANTHER" id="PTHR34227:SF1">
    <property type="entry name" value="DIMETHYL SULFOXIDE REDUCTASE CHAPERONE-RELATED"/>
    <property type="match status" value="1"/>
</dbReference>
<sequence precursor="true">MPNHTFDRITDLAKRYSLYSLFKQYYQGEWELARKVAATIQQYVPVNDNLSFQQDHQLDEAALFDYNRLFVGPGKLLASPYESAYRNAQGLVMQEETIAVRQFYLQAGIEVSNKNAIPDDHLGLEFEFICYLLSREGERLQADDSSTANHYAALYQEFCQQHILSWVYQHCDDILTHGRTWLCRDTAIALVRFLQREEANFLSKEEFV</sequence>
<dbReference type="Pfam" id="PF02613">
    <property type="entry name" value="Nitrate_red_del"/>
    <property type="match status" value="1"/>
</dbReference>
<dbReference type="AlphaFoldDB" id="I8RLD0"/>
<gene>
    <name evidence="2" type="ORF">FB4_3085</name>
</gene>
<evidence type="ECO:0000256" key="1">
    <source>
        <dbReference type="ARBA" id="ARBA00023186"/>
    </source>
</evidence>
<organism evidence="2 3">
    <name type="scientific">Pelosinus fermentans B4</name>
    <dbReference type="NCBI Taxonomy" id="1149862"/>
    <lineage>
        <taxon>Bacteria</taxon>
        <taxon>Bacillati</taxon>
        <taxon>Bacillota</taxon>
        <taxon>Negativicutes</taxon>
        <taxon>Selenomonadales</taxon>
        <taxon>Sporomusaceae</taxon>
        <taxon>Pelosinus</taxon>
    </lineage>
</organism>
<dbReference type="OrthoDB" id="9795302at2"/>